<gene>
    <name evidence="3" type="ORF">RirG_225830</name>
</gene>
<dbReference type="OrthoDB" id="2396407at2759"/>
<dbReference type="AlphaFoldDB" id="A0A015IE17"/>
<feature type="compositionally biased region" description="Polar residues" evidence="1">
    <location>
        <begin position="623"/>
        <end position="635"/>
    </location>
</feature>
<keyword evidence="2" id="KW-1133">Transmembrane helix</keyword>
<feature type="compositionally biased region" description="Polar residues" evidence="1">
    <location>
        <begin position="206"/>
        <end position="215"/>
    </location>
</feature>
<dbReference type="Proteomes" id="UP000022910">
    <property type="component" value="Unassembled WGS sequence"/>
</dbReference>
<feature type="compositionally biased region" description="Low complexity" evidence="1">
    <location>
        <begin position="477"/>
        <end position="498"/>
    </location>
</feature>
<feature type="compositionally biased region" description="Basic and acidic residues" evidence="1">
    <location>
        <begin position="462"/>
        <end position="476"/>
    </location>
</feature>
<evidence type="ECO:0000256" key="2">
    <source>
        <dbReference type="SAM" id="Phobius"/>
    </source>
</evidence>
<feature type="region of interest" description="Disordered" evidence="1">
    <location>
        <begin position="402"/>
        <end position="524"/>
    </location>
</feature>
<keyword evidence="2" id="KW-0812">Transmembrane</keyword>
<name>A0A015IE17_RHIIW</name>
<keyword evidence="4" id="KW-1185">Reference proteome</keyword>
<feature type="compositionally biased region" description="Polar residues" evidence="1">
    <location>
        <begin position="514"/>
        <end position="524"/>
    </location>
</feature>
<accession>A0A015IE17</accession>
<feature type="compositionally biased region" description="Basic and acidic residues" evidence="1">
    <location>
        <begin position="554"/>
        <end position="566"/>
    </location>
</feature>
<feature type="compositionally biased region" description="Basic and acidic residues" evidence="1">
    <location>
        <begin position="216"/>
        <end position="235"/>
    </location>
</feature>
<protein>
    <submittedName>
        <fullName evidence="3">Uncharacterized protein</fullName>
    </submittedName>
</protein>
<dbReference type="EMBL" id="JEMT01028204">
    <property type="protein sequence ID" value="EXX55392.1"/>
    <property type="molecule type" value="Genomic_DNA"/>
</dbReference>
<proteinExistence type="predicted"/>
<feature type="transmembrane region" description="Helical" evidence="2">
    <location>
        <begin position="6"/>
        <end position="30"/>
    </location>
</feature>
<comment type="caution">
    <text evidence="3">The sequence shown here is derived from an EMBL/GenBank/DDBJ whole genome shotgun (WGS) entry which is preliminary data.</text>
</comment>
<feature type="region of interest" description="Disordered" evidence="1">
    <location>
        <begin position="601"/>
        <end position="635"/>
    </location>
</feature>
<reference evidence="3 4" key="1">
    <citation type="submission" date="2014-02" db="EMBL/GenBank/DDBJ databases">
        <title>Single nucleus genome sequencing reveals high similarity among nuclei of an endomycorrhizal fungus.</title>
        <authorList>
            <person name="Lin K."/>
            <person name="Geurts R."/>
            <person name="Zhang Z."/>
            <person name="Limpens E."/>
            <person name="Saunders D.G."/>
            <person name="Mu D."/>
            <person name="Pang E."/>
            <person name="Cao H."/>
            <person name="Cha H."/>
            <person name="Lin T."/>
            <person name="Zhou Q."/>
            <person name="Shang Y."/>
            <person name="Li Y."/>
            <person name="Ivanov S."/>
            <person name="Sharma T."/>
            <person name="Velzen R.V."/>
            <person name="Ruijter N.D."/>
            <person name="Aanen D.K."/>
            <person name="Win J."/>
            <person name="Kamoun S."/>
            <person name="Bisseling T."/>
            <person name="Huang S."/>
        </authorList>
    </citation>
    <scope>NUCLEOTIDE SEQUENCE [LARGE SCALE GENOMIC DNA]</scope>
    <source>
        <strain evidence="4">DAOM197198w</strain>
    </source>
</reference>
<feature type="region of interest" description="Disordered" evidence="1">
    <location>
        <begin position="288"/>
        <end position="369"/>
    </location>
</feature>
<evidence type="ECO:0000313" key="3">
    <source>
        <dbReference type="EMBL" id="EXX55392.1"/>
    </source>
</evidence>
<organism evidence="3 4">
    <name type="scientific">Rhizophagus irregularis (strain DAOM 197198w)</name>
    <name type="common">Glomus intraradices</name>
    <dbReference type="NCBI Taxonomy" id="1432141"/>
    <lineage>
        <taxon>Eukaryota</taxon>
        <taxon>Fungi</taxon>
        <taxon>Fungi incertae sedis</taxon>
        <taxon>Mucoromycota</taxon>
        <taxon>Glomeromycotina</taxon>
        <taxon>Glomeromycetes</taxon>
        <taxon>Glomerales</taxon>
        <taxon>Glomeraceae</taxon>
        <taxon>Rhizophagus</taxon>
    </lineage>
</organism>
<feature type="compositionally biased region" description="Polar residues" evidence="1">
    <location>
        <begin position="318"/>
        <end position="329"/>
    </location>
</feature>
<keyword evidence="2" id="KW-0472">Membrane</keyword>
<feature type="transmembrane region" description="Helical" evidence="2">
    <location>
        <begin position="42"/>
        <end position="62"/>
    </location>
</feature>
<sequence>MGRTIARTIIFVVATFLMLYSISVAALTFSKINITAFHLSQPLLIGYGVFWLIVAPSGLWGIFGSTQDNTDLCNRYLRDHWFSSAVISTVDIIKIVFSFTMKDNSIQKCLNETPTGNCGKKVDFSQKAGLIAFGVQGFLMVGLGLLVWFSCRQLSKKKDEKAKVELGHGLETQNTRQLNDDDTINLRVEDRVETNPLSSFKDRRPSQYSKGQKGQNEQKIKKDNENVVRSREEQGSIKNANNVDVKNADINNTNNVYNVDNIKNVNNINNIRNVNNIKNIKNVQGFDQQQYTTPLRPRKSSDRQMTPSDELQGYPPQGMNQTAPVNRSKSMAPPVRSNSSRFPPPQPEYRFIPSIQPPQGVKGMQKSRAPIPPSFYYNRPPFPQYQQMSNFPPMYPWQQQWPGYNNRPIPPQGDFRGHRRSKSQPELRPLPFLPRPMDYQIPSNPPQIPRQKQAIPSQIIERQQKIPIDSKNKYNNENKSSNNSQNTSAASSRRSSTSSRRRSSVNDKRPYSQMHRTNSLPNLSNHEDLMRNEMLFAPPVPLIPSNLQSNTKNSNKDDKSDNKNTRESQPPIINNDDKLERFIKMYGDKEYNMYNRYSQYRNSSWSTNDDDDDYVPPKRQRPKSAQSVQGEASPKSSIYVEDGYYNDYYYGPPLGGPPLGYNNYVYPQYSGPIGYNNGENFVQSNPMNYNGGWVNYGQQRPQRMNYYY</sequence>
<feature type="region of interest" description="Disordered" evidence="1">
    <location>
        <begin position="194"/>
        <end position="240"/>
    </location>
</feature>
<evidence type="ECO:0000313" key="4">
    <source>
        <dbReference type="Proteomes" id="UP000022910"/>
    </source>
</evidence>
<feature type="transmembrane region" description="Helical" evidence="2">
    <location>
        <begin position="130"/>
        <end position="149"/>
    </location>
</feature>
<evidence type="ECO:0000256" key="1">
    <source>
        <dbReference type="SAM" id="MobiDB-lite"/>
    </source>
</evidence>
<feature type="region of interest" description="Disordered" evidence="1">
    <location>
        <begin position="539"/>
        <end position="579"/>
    </location>
</feature>